<reference evidence="1 2" key="1">
    <citation type="journal article" date="2015" name="Geomicrobiol. J.">
        <title>Caldisalinibacter kiritimatiensis gen. nov., sp. nov., a moderately thermohalophilic thiosulfate-reducing bacterium from a hypersaline microbial mat.</title>
        <authorList>
            <person name="Ben Hania W."/>
            <person name="Joseph M."/>
            <person name="Fiebig A."/>
            <person name="Bunk B."/>
            <person name="Klenk H.-P."/>
            <person name="Fardeau M.-L."/>
            <person name="Spring S."/>
        </authorList>
    </citation>
    <scope>NUCLEOTIDE SEQUENCE [LARGE SCALE GENOMIC DNA]</scope>
    <source>
        <strain evidence="1 2">L21-TH-D2</strain>
    </source>
</reference>
<dbReference type="AlphaFoldDB" id="R1AWP2"/>
<evidence type="ECO:0000313" key="1">
    <source>
        <dbReference type="EMBL" id="EOD01608.1"/>
    </source>
</evidence>
<name>R1AWP2_9FIRM</name>
<dbReference type="RefSeq" id="WP_006307525.1">
    <property type="nucleotide sequence ID" value="NZ_ARZA01000047.1"/>
</dbReference>
<dbReference type="EMBL" id="ARZA01000047">
    <property type="protein sequence ID" value="EOD01608.1"/>
    <property type="molecule type" value="Genomic_DNA"/>
</dbReference>
<organism evidence="1 2">
    <name type="scientific">Caldisalinibacter kiritimatiensis</name>
    <dbReference type="NCBI Taxonomy" id="1304284"/>
    <lineage>
        <taxon>Bacteria</taxon>
        <taxon>Bacillati</taxon>
        <taxon>Bacillota</taxon>
        <taxon>Tissierellia</taxon>
        <taxon>Tissierellales</taxon>
        <taxon>Thermohalobacteraceae</taxon>
        <taxon>Caldisalinibacter</taxon>
    </lineage>
</organism>
<comment type="caution">
    <text evidence="1">The sequence shown here is derived from an EMBL/GenBank/DDBJ whole genome shotgun (WGS) entry which is preliminary data.</text>
</comment>
<proteinExistence type="predicted"/>
<protein>
    <submittedName>
        <fullName evidence="1">Uncharacterized protein</fullName>
    </submittedName>
</protein>
<gene>
    <name evidence="1" type="ORF">L21TH_0347</name>
</gene>
<accession>R1AWP2</accession>
<sequence>MSKIVETINLNIVGMGEVEVKKGEKLKNVIKKVNEKSHKDFLGAKINNEIKHLDY</sequence>
<keyword evidence="2" id="KW-1185">Reference proteome</keyword>
<evidence type="ECO:0000313" key="2">
    <source>
        <dbReference type="Proteomes" id="UP000013378"/>
    </source>
</evidence>
<dbReference type="Proteomes" id="UP000013378">
    <property type="component" value="Unassembled WGS sequence"/>
</dbReference>
<dbReference type="STRING" id="1304284.L21TH_0347"/>